<dbReference type="InterPro" id="IPR008964">
    <property type="entry name" value="Invasin/intimin_cell_adhesion"/>
</dbReference>
<dbReference type="Gene3D" id="2.130.10.10">
    <property type="entry name" value="YVTN repeat-like/Quinoprotein amine dehydrogenase"/>
    <property type="match status" value="1"/>
</dbReference>
<organism evidence="4 5">
    <name type="scientific">Armatimonas rosea</name>
    <dbReference type="NCBI Taxonomy" id="685828"/>
    <lineage>
        <taxon>Bacteria</taxon>
        <taxon>Bacillati</taxon>
        <taxon>Armatimonadota</taxon>
        <taxon>Armatimonadia</taxon>
        <taxon>Armatimonadales</taxon>
        <taxon>Armatimonadaceae</taxon>
        <taxon>Armatimonas</taxon>
    </lineage>
</organism>
<feature type="chain" id="PRO_5031328340" description="Ig-like domain-containing protein" evidence="2">
    <location>
        <begin position="23"/>
        <end position="600"/>
    </location>
</feature>
<dbReference type="InterPro" id="IPR015943">
    <property type="entry name" value="WD40/YVTN_repeat-like_dom_sf"/>
</dbReference>
<accession>A0A7W9SR38</accession>
<evidence type="ECO:0000313" key="4">
    <source>
        <dbReference type="EMBL" id="MBB6050905.1"/>
    </source>
</evidence>
<dbReference type="Gene3D" id="2.60.40.1080">
    <property type="match status" value="1"/>
</dbReference>
<dbReference type="SUPFAM" id="SSF49373">
    <property type="entry name" value="Invasin/intimin cell-adhesion fragments"/>
    <property type="match status" value="1"/>
</dbReference>
<dbReference type="Proteomes" id="UP000520814">
    <property type="component" value="Unassembled WGS sequence"/>
</dbReference>
<feature type="region of interest" description="Disordered" evidence="1">
    <location>
        <begin position="236"/>
        <end position="262"/>
    </location>
</feature>
<dbReference type="SUPFAM" id="SSF50998">
    <property type="entry name" value="Quinoprotein alcohol dehydrogenase-like"/>
    <property type="match status" value="1"/>
</dbReference>
<proteinExistence type="predicted"/>
<evidence type="ECO:0000313" key="5">
    <source>
        <dbReference type="Proteomes" id="UP000520814"/>
    </source>
</evidence>
<dbReference type="RefSeq" id="WP_184196720.1">
    <property type="nucleotide sequence ID" value="NZ_JACHGW010000002.1"/>
</dbReference>
<dbReference type="AlphaFoldDB" id="A0A7W9SR38"/>
<dbReference type="PROSITE" id="PS51318">
    <property type="entry name" value="TAT"/>
    <property type="match status" value="1"/>
</dbReference>
<dbReference type="PROSITE" id="PS50835">
    <property type="entry name" value="IG_LIKE"/>
    <property type="match status" value="1"/>
</dbReference>
<evidence type="ECO:0000259" key="3">
    <source>
        <dbReference type="PROSITE" id="PS50835"/>
    </source>
</evidence>
<keyword evidence="2" id="KW-0732">Signal</keyword>
<reference evidence="4 5" key="1">
    <citation type="submission" date="2020-08" db="EMBL/GenBank/DDBJ databases">
        <title>Genomic Encyclopedia of Type Strains, Phase IV (KMG-IV): sequencing the most valuable type-strain genomes for metagenomic binning, comparative biology and taxonomic classification.</title>
        <authorList>
            <person name="Goeker M."/>
        </authorList>
    </citation>
    <scope>NUCLEOTIDE SEQUENCE [LARGE SCALE GENOMIC DNA]</scope>
    <source>
        <strain evidence="4 5">DSM 23562</strain>
    </source>
</reference>
<evidence type="ECO:0000256" key="2">
    <source>
        <dbReference type="SAM" id="SignalP"/>
    </source>
</evidence>
<gene>
    <name evidence="4" type="ORF">HNQ39_002696</name>
</gene>
<dbReference type="InterPro" id="IPR018391">
    <property type="entry name" value="PQQ_b-propeller_rpt"/>
</dbReference>
<dbReference type="EMBL" id="JACHGW010000002">
    <property type="protein sequence ID" value="MBB6050905.1"/>
    <property type="molecule type" value="Genomic_DNA"/>
</dbReference>
<name>A0A7W9SR38_ARMRO</name>
<evidence type="ECO:0000256" key="1">
    <source>
        <dbReference type="SAM" id="MobiDB-lite"/>
    </source>
</evidence>
<comment type="caution">
    <text evidence="4">The sequence shown here is derived from an EMBL/GenBank/DDBJ whole genome shotgun (WGS) entry which is preliminary data.</text>
</comment>
<dbReference type="InterPro" id="IPR007110">
    <property type="entry name" value="Ig-like_dom"/>
</dbReference>
<dbReference type="PROSITE" id="PS51257">
    <property type="entry name" value="PROKAR_LIPOPROTEIN"/>
    <property type="match status" value="1"/>
</dbReference>
<feature type="signal peptide" evidence="2">
    <location>
        <begin position="1"/>
        <end position="22"/>
    </location>
</feature>
<dbReference type="SMART" id="SM00564">
    <property type="entry name" value="PQQ"/>
    <property type="match status" value="6"/>
</dbReference>
<keyword evidence="5" id="KW-1185">Reference proteome</keyword>
<protein>
    <recommendedName>
        <fullName evidence="3">Ig-like domain-containing protein</fullName>
    </recommendedName>
</protein>
<dbReference type="InterPro" id="IPR006311">
    <property type="entry name" value="TAT_signal"/>
</dbReference>
<feature type="domain" description="Ig-like" evidence="3">
    <location>
        <begin position="519"/>
        <end position="600"/>
    </location>
</feature>
<sequence>MPDDRSLSRRVFVMGSLGSALAAGCGAGTTPTGAPTSTSRGAATFTILWPEPKPASRLIPVAAKSITVKMVGPETVQKTVARPPAGTTQTDVTFDSIEVGSYTVTATAYPSASGAGVAQASGTLNLNVVKNQTASDSLTLGTTIKTIELSPNPVNLGVGQERTIVAIPRDQAGTIVLTQSSWSWSSSQTSVCSVSGSSSTAVVKGNSLGTTEITVLETESSLSQTVPLSVVASPTEPALSSWPQSRCKPSNSGQGGGSNNQGQLKWKYKMRAAIYTEPVIQKNGNILTADWSGWVYSFTKNGDLAWEKQILSLQYGPACGLDGTIYLPNGWVYAIDETGSLKWTFSESGFEGAGINVDKNGILYMASSSNLSQKYLVAINPNGTLRWKQPITGSCYGSPAIDSKGNIYVTTYFRDPFGPPINETGLYSFTPDGVLRWSKQITSRHTPVIGIDDTVYVWSVDGLFAAFTPAGALKWTYYYGDGDRSTEFIVTNQNNLIFGYLRKIGSNGAPIWTTDISGPGIAPFDNLYRSSPVCDINENTYLCSNTGMHCVAPDGSIRWVFDSASIHGSRGSMFGRPAIDSDGTIYSHSVNYDYYFCAIS</sequence>
<dbReference type="InterPro" id="IPR011047">
    <property type="entry name" value="Quinoprotein_ADH-like_sf"/>
</dbReference>